<dbReference type="Proteomes" id="UP001556653">
    <property type="component" value="Unassembled WGS sequence"/>
</dbReference>
<feature type="transmembrane region" description="Helical" evidence="1">
    <location>
        <begin position="196"/>
        <end position="218"/>
    </location>
</feature>
<accession>A0ABV3SCC6</accession>
<sequence>MYQTSNHNVDWDLVFHACRLKNIGLTHELFIQDPWNILRALDMLDAIETLEAGELPVPAEPPPPAFWDRLYDRSELIKRGLNRQRFKYSPWVYVMRHGCLDVLGQLYRRWAARGRPASHDIPIKAPKRCGIVHRITDGLAVIVDAFYPLALTTEGRWRVDRERIAAMGERYRMRLLFLSLINALGYVVVYEADVSLISEVAMLALVGITTAGMVRLGVVEASVED</sequence>
<evidence type="ECO:0000256" key="1">
    <source>
        <dbReference type="SAM" id="Phobius"/>
    </source>
</evidence>
<evidence type="ECO:0000313" key="2">
    <source>
        <dbReference type="EMBL" id="MEX0387397.1"/>
    </source>
</evidence>
<dbReference type="EMBL" id="JBAKFJ010000002">
    <property type="protein sequence ID" value="MEX0387397.1"/>
    <property type="molecule type" value="Genomic_DNA"/>
</dbReference>
<keyword evidence="1" id="KW-0472">Membrane</keyword>
<feature type="transmembrane region" description="Helical" evidence="1">
    <location>
        <begin position="171"/>
        <end position="190"/>
    </location>
</feature>
<organism evidence="2 3">
    <name type="scientific">Spiribacter onubensis</name>
    <dbReference type="NCBI Taxonomy" id="3122420"/>
    <lineage>
        <taxon>Bacteria</taxon>
        <taxon>Pseudomonadati</taxon>
        <taxon>Pseudomonadota</taxon>
        <taxon>Gammaproteobacteria</taxon>
        <taxon>Chromatiales</taxon>
        <taxon>Ectothiorhodospiraceae</taxon>
        <taxon>Spiribacter</taxon>
    </lineage>
</organism>
<protein>
    <submittedName>
        <fullName evidence="2">Uncharacterized protein</fullName>
    </submittedName>
</protein>
<keyword evidence="1" id="KW-0812">Transmembrane</keyword>
<keyword evidence="3" id="KW-1185">Reference proteome</keyword>
<evidence type="ECO:0000313" key="3">
    <source>
        <dbReference type="Proteomes" id="UP001556653"/>
    </source>
</evidence>
<dbReference type="RefSeq" id="WP_367968081.1">
    <property type="nucleotide sequence ID" value="NZ_JBAKFJ010000002.1"/>
</dbReference>
<reference evidence="2 3" key="1">
    <citation type="submission" date="2024-02" db="EMBL/GenBank/DDBJ databases">
        <title>New especies of Spiribacter isolated from saline water.</title>
        <authorList>
            <person name="Leon M.J."/>
            <person name="De La Haba R."/>
            <person name="Sanchez-Porro C."/>
            <person name="Ventosa A."/>
        </authorList>
    </citation>
    <scope>NUCLEOTIDE SEQUENCE [LARGE SCALE GENOMIC DNA]</scope>
    <source>
        <strain evidence="3">ag22IC4-227</strain>
    </source>
</reference>
<comment type="caution">
    <text evidence="2">The sequence shown here is derived from an EMBL/GenBank/DDBJ whole genome shotgun (WGS) entry which is preliminary data.</text>
</comment>
<proteinExistence type="predicted"/>
<keyword evidence="1" id="KW-1133">Transmembrane helix</keyword>
<gene>
    <name evidence="2" type="ORF">V6X64_10405</name>
</gene>
<name>A0ABV3SCC6_9GAMM</name>